<reference evidence="3" key="2">
    <citation type="submission" date="2015-01" db="EMBL/GenBank/DDBJ databases">
        <title>Evolutionary Origins and Diversification of the Mycorrhizal Mutualists.</title>
        <authorList>
            <consortium name="DOE Joint Genome Institute"/>
            <consortium name="Mycorrhizal Genomics Consortium"/>
            <person name="Kohler A."/>
            <person name="Kuo A."/>
            <person name="Nagy L.G."/>
            <person name="Floudas D."/>
            <person name="Copeland A."/>
            <person name="Barry K.W."/>
            <person name="Cichocki N."/>
            <person name="Veneault-Fourrey C."/>
            <person name="LaButti K."/>
            <person name="Lindquist E.A."/>
            <person name="Lipzen A."/>
            <person name="Lundell T."/>
            <person name="Morin E."/>
            <person name="Murat C."/>
            <person name="Riley R."/>
            <person name="Ohm R."/>
            <person name="Sun H."/>
            <person name="Tunlid A."/>
            <person name="Henrissat B."/>
            <person name="Grigoriev I.V."/>
            <person name="Hibbett D.S."/>
            <person name="Martin F."/>
        </authorList>
    </citation>
    <scope>NUCLEOTIDE SEQUENCE [LARGE SCALE GENOMIC DNA]</scope>
    <source>
        <strain evidence="3">h7</strain>
    </source>
</reference>
<proteinExistence type="predicted"/>
<evidence type="ECO:0000313" key="3">
    <source>
        <dbReference type="Proteomes" id="UP000053424"/>
    </source>
</evidence>
<dbReference type="OrthoDB" id="3360976at2759"/>
<protein>
    <recommendedName>
        <fullName evidence="1">DUF6593 domain-containing protein</fullName>
    </recommendedName>
</protein>
<feature type="non-terminal residue" evidence="2">
    <location>
        <position position="113"/>
    </location>
</feature>
<name>A0A0C2YJC7_HEBCY</name>
<reference evidence="2 3" key="1">
    <citation type="submission" date="2014-04" db="EMBL/GenBank/DDBJ databases">
        <authorList>
            <consortium name="DOE Joint Genome Institute"/>
            <person name="Kuo A."/>
            <person name="Gay G."/>
            <person name="Dore J."/>
            <person name="Kohler A."/>
            <person name="Nagy L.G."/>
            <person name="Floudas D."/>
            <person name="Copeland A."/>
            <person name="Barry K.W."/>
            <person name="Cichocki N."/>
            <person name="Veneault-Fourrey C."/>
            <person name="LaButti K."/>
            <person name="Lindquist E.A."/>
            <person name="Lipzen A."/>
            <person name="Lundell T."/>
            <person name="Morin E."/>
            <person name="Murat C."/>
            <person name="Sun H."/>
            <person name="Tunlid A."/>
            <person name="Henrissat B."/>
            <person name="Grigoriev I.V."/>
            <person name="Hibbett D.S."/>
            <person name="Martin F."/>
            <person name="Nordberg H.P."/>
            <person name="Cantor M.N."/>
            <person name="Hua S.X."/>
        </authorList>
    </citation>
    <scope>NUCLEOTIDE SEQUENCE [LARGE SCALE GENOMIC DNA]</scope>
    <source>
        <strain evidence="3">h7</strain>
    </source>
</reference>
<accession>A0A0C2YJC7</accession>
<dbReference type="HOGENOM" id="CLU_2126980_0_0_1"/>
<dbReference type="InterPro" id="IPR046528">
    <property type="entry name" value="DUF6593"/>
</dbReference>
<evidence type="ECO:0000259" key="1">
    <source>
        <dbReference type="Pfam" id="PF20236"/>
    </source>
</evidence>
<keyword evidence="3" id="KW-1185">Reference proteome</keyword>
<dbReference type="EMBL" id="KN831768">
    <property type="protein sequence ID" value="KIM49883.1"/>
    <property type="molecule type" value="Genomic_DNA"/>
</dbReference>
<dbReference type="AlphaFoldDB" id="A0A0C2YJC7"/>
<dbReference type="Proteomes" id="UP000053424">
    <property type="component" value="Unassembled WGS sequence"/>
</dbReference>
<gene>
    <name evidence="2" type="ORF">M413DRAFT_59206</name>
</gene>
<dbReference type="Pfam" id="PF20236">
    <property type="entry name" value="DUF6593"/>
    <property type="match status" value="1"/>
</dbReference>
<feature type="domain" description="DUF6593" evidence="1">
    <location>
        <begin position="4"/>
        <end position="111"/>
    </location>
</feature>
<sequence length="113" mass="12938">FRSSRIRMGDWDVAANDYFRNEGGRFNFLERNRIFTGPDGREYMWRLGKRRCKASLFVNDSAKTPVACLHRRGPGIVGHAPAASLEIFAAGKDIVDLIVVTGVYMERMRKDRE</sequence>
<evidence type="ECO:0000313" key="2">
    <source>
        <dbReference type="EMBL" id="KIM49883.1"/>
    </source>
</evidence>
<organism evidence="2 3">
    <name type="scientific">Hebeloma cylindrosporum</name>
    <dbReference type="NCBI Taxonomy" id="76867"/>
    <lineage>
        <taxon>Eukaryota</taxon>
        <taxon>Fungi</taxon>
        <taxon>Dikarya</taxon>
        <taxon>Basidiomycota</taxon>
        <taxon>Agaricomycotina</taxon>
        <taxon>Agaricomycetes</taxon>
        <taxon>Agaricomycetidae</taxon>
        <taxon>Agaricales</taxon>
        <taxon>Agaricineae</taxon>
        <taxon>Hymenogastraceae</taxon>
        <taxon>Hebeloma</taxon>
    </lineage>
</organism>
<dbReference type="STRING" id="686832.A0A0C2YJC7"/>